<dbReference type="GO" id="GO:0004674">
    <property type="term" value="F:protein serine/threonine kinase activity"/>
    <property type="evidence" value="ECO:0007669"/>
    <property type="project" value="UniProtKB-KW"/>
</dbReference>
<gene>
    <name evidence="4" type="ORF">CP970_05990</name>
</gene>
<accession>A0A5J6G9P1</accession>
<dbReference type="CDD" id="cd16936">
    <property type="entry name" value="HATPase_RsbW-like"/>
    <property type="match status" value="1"/>
</dbReference>
<evidence type="ECO:0000256" key="2">
    <source>
        <dbReference type="SAM" id="MobiDB-lite"/>
    </source>
</evidence>
<dbReference type="EMBL" id="CP023699">
    <property type="protein sequence ID" value="QEU90521.1"/>
    <property type="molecule type" value="Genomic_DNA"/>
</dbReference>
<dbReference type="Gene3D" id="3.30.565.10">
    <property type="entry name" value="Histidine kinase-like ATPase, C-terminal domain"/>
    <property type="match status" value="1"/>
</dbReference>
<dbReference type="PANTHER" id="PTHR35526:SF3">
    <property type="entry name" value="ANTI-SIGMA-F FACTOR RSBW"/>
    <property type="match status" value="1"/>
</dbReference>
<sequence length="147" mass="15593">MSATPPELPQFAPQQRTFSPHSASVGMARTFVLKTLTEWGVEGRSEDVQYCVSELATNALIHGSSAAGFSVQLNIGDDLIRIEVGDLSAEMPQTATPDCESDGGRGLLLVASFADMWGVEPDPRGGKTVWTEFKVAGLQRVPSGAAL</sequence>
<feature type="domain" description="Histidine kinase/HSP90-like ATPase" evidence="3">
    <location>
        <begin position="22"/>
        <end position="125"/>
    </location>
</feature>
<feature type="region of interest" description="Disordered" evidence="2">
    <location>
        <begin position="1"/>
        <end position="20"/>
    </location>
</feature>
<evidence type="ECO:0000313" key="4">
    <source>
        <dbReference type="EMBL" id="QEU90521.1"/>
    </source>
</evidence>
<dbReference type="InterPro" id="IPR036890">
    <property type="entry name" value="HATPase_C_sf"/>
</dbReference>
<keyword evidence="4" id="KW-0547">Nucleotide-binding</keyword>
<dbReference type="PANTHER" id="PTHR35526">
    <property type="entry name" value="ANTI-SIGMA-F FACTOR RSBW-RELATED"/>
    <property type="match status" value="1"/>
</dbReference>
<dbReference type="InterPro" id="IPR050267">
    <property type="entry name" value="Anti-sigma-factor_SerPK"/>
</dbReference>
<evidence type="ECO:0000256" key="1">
    <source>
        <dbReference type="ARBA" id="ARBA00022527"/>
    </source>
</evidence>
<dbReference type="Pfam" id="PF13581">
    <property type="entry name" value="HATPase_c_2"/>
    <property type="match status" value="1"/>
</dbReference>
<name>A0A5J6G9P1_STRKN</name>
<dbReference type="GO" id="GO:0005524">
    <property type="term" value="F:ATP binding"/>
    <property type="evidence" value="ECO:0007669"/>
    <property type="project" value="UniProtKB-KW"/>
</dbReference>
<reference evidence="4 5" key="1">
    <citation type="submission" date="2017-09" db="EMBL/GenBank/DDBJ databases">
        <authorList>
            <person name="Lee N."/>
            <person name="Cho B.-K."/>
        </authorList>
    </citation>
    <scope>NUCLEOTIDE SEQUENCE [LARGE SCALE GENOMIC DNA]</scope>
    <source>
        <strain evidence="4 5">ATCC 12853</strain>
    </source>
</reference>
<keyword evidence="1" id="KW-0723">Serine/threonine-protein kinase</keyword>
<protein>
    <submittedName>
        <fullName evidence="4">ATP-binding protein</fullName>
    </submittedName>
</protein>
<evidence type="ECO:0000313" key="5">
    <source>
        <dbReference type="Proteomes" id="UP000325529"/>
    </source>
</evidence>
<proteinExistence type="predicted"/>
<keyword evidence="4" id="KW-0067">ATP-binding</keyword>
<keyword evidence="1" id="KW-0418">Kinase</keyword>
<organism evidence="4 5">
    <name type="scientific">Streptomyces kanamyceticus</name>
    <dbReference type="NCBI Taxonomy" id="1967"/>
    <lineage>
        <taxon>Bacteria</taxon>
        <taxon>Bacillati</taxon>
        <taxon>Actinomycetota</taxon>
        <taxon>Actinomycetes</taxon>
        <taxon>Kitasatosporales</taxon>
        <taxon>Streptomycetaceae</taxon>
        <taxon>Streptomyces</taxon>
    </lineage>
</organism>
<dbReference type="InterPro" id="IPR003594">
    <property type="entry name" value="HATPase_dom"/>
</dbReference>
<evidence type="ECO:0000259" key="3">
    <source>
        <dbReference type="Pfam" id="PF13581"/>
    </source>
</evidence>
<dbReference type="SUPFAM" id="SSF55874">
    <property type="entry name" value="ATPase domain of HSP90 chaperone/DNA topoisomerase II/histidine kinase"/>
    <property type="match status" value="1"/>
</dbReference>
<keyword evidence="1" id="KW-0808">Transferase</keyword>
<keyword evidence="5" id="KW-1185">Reference proteome</keyword>
<dbReference type="Proteomes" id="UP000325529">
    <property type="component" value="Chromosome"/>
</dbReference>
<dbReference type="AlphaFoldDB" id="A0A5J6G9P1"/>
<dbReference type="KEGG" id="ska:CP970_05990"/>
<dbReference type="RefSeq" id="WP_079043364.1">
    <property type="nucleotide sequence ID" value="NZ_CP023699.1"/>
</dbReference>
<dbReference type="OrthoDB" id="3479721at2"/>